<evidence type="ECO:0000313" key="2">
    <source>
        <dbReference type="EMBL" id="TFY61779.1"/>
    </source>
</evidence>
<evidence type="ECO:0000313" key="3">
    <source>
        <dbReference type="Proteomes" id="UP000298390"/>
    </source>
</evidence>
<proteinExistence type="predicted"/>
<reference evidence="2 3" key="1">
    <citation type="submission" date="2019-01" db="EMBL/GenBank/DDBJ databases">
        <title>Genome sequencing of the rare red list fungi Fomitopsis rosea.</title>
        <authorList>
            <person name="Buettner E."/>
            <person name="Kellner H."/>
        </authorList>
    </citation>
    <scope>NUCLEOTIDE SEQUENCE [LARGE SCALE GENOMIC DNA]</scope>
    <source>
        <strain evidence="2 3">DSM 105464</strain>
    </source>
</reference>
<name>A0A4Y9YLE6_9APHY</name>
<evidence type="ECO:0000256" key="1">
    <source>
        <dbReference type="SAM" id="MobiDB-lite"/>
    </source>
</evidence>
<sequence>MDYYRAHAAYDDPGLFQSVMGRLAVAIGSGFHEARHWHRRVYSGQVNLGTVLPTELGSAAAYEAYRYWKYHHPLYELLDGDRERERDAMMGMAVAEATHLWQYTGRPFDNLGLRESCETAAATASQIADKVLGYGGDYSDYESRSSYGQQDYHRSRYEDGHAHRQPRTLRRWSSANSMNGAYLSGGTPAPYGSASPYNVASGVVPQVAQLRRSSSSFSSAPHRCSLTSCCPSSLSPSRSSRSPTASSPTVRFSSVLLPTQHIYILWYS</sequence>
<dbReference type="STRING" id="34475.A0A4Y9YLE6"/>
<dbReference type="EMBL" id="SEKV01000193">
    <property type="protein sequence ID" value="TFY61779.1"/>
    <property type="molecule type" value="Genomic_DNA"/>
</dbReference>
<comment type="caution">
    <text evidence="2">The sequence shown here is derived from an EMBL/GenBank/DDBJ whole genome shotgun (WGS) entry which is preliminary data.</text>
</comment>
<organism evidence="2 3">
    <name type="scientific">Rhodofomes roseus</name>
    <dbReference type="NCBI Taxonomy" id="34475"/>
    <lineage>
        <taxon>Eukaryota</taxon>
        <taxon>Fungi</taxon>
        <taxon>Dikarya</taxon>
        <taxon>Basidiomycota</taxon>
        <taxon>Agaricomycotina</taxon>
        <taxon>Agaricomycetes</taxon>
        <taxon>Polyporales</taxon>
        <taxon>Rhodofomes</taxon>
    </lineage>
</organism>
<accession>A0A4Y9YLE6</accession>
<gene>
    <name evidence="2" type="ORF">EVJ58_g4292</name>
</gene>
<feature type="region of interest" description="Disordered" evidence="1">
    <location>
        <begin position="230"/>
        <end position="249"/>
    </location>
</feature>
<protein>
    <submittedName>
        <fullName evidence="2">Uncharacterized protein</fullName>
    </submittedName>
</protein>
<dbReference type="AlphaFoldDB" id="A0A4Y9YLE6"/>
<dbReference type="Proteomes" id="UP000298390">
    <property type="component" value="Unassembled WGS sequence"/>
</dbReference>